<dbReference type="RefSeq" id="WP_118024869.1">
    <property type="nucleotide sequence ID" value="NZ_CABJDQ010000001.1"/>
</dbReference>
<evidence type="ECO:0000313" key="6">
    <source>
        <dbReference type="Proteomes" id="UP000284598"/>
    </source>
</evidence>
<proteinExistence type="predicted"/>
<dbReference type="EMBL" id="QROT01000001">
    <property type="protein sequence ID" value="RHL47991.1"/>
    <property type="molecule type" value="Genomic_DNA"/>
</dbReference>
<dbReference type="GeneID" id="66465769"/>
<dbReference type="Proteomes" id="UP000284598">
    <property type="component" value="Unassembled WGS sequence"/>
</dbReference>
<protein>
    <recommendedName>
        <fullName evidence="9">Mobilization protein</fullName>
    </recommendedName>
</protein>
<evidence type="ECO:0000313" key="5">
    <source>
        <dbReference type="Proteomes" id="UP000283314"/>
    </source>
</evidence>
<evidence type="ECO:0000313" key="8">
    <source>
        <dbReference type="Proteomes" id="UP000286186"/>
    </source>
</evidence>
<evidence type="ECO:0000313" key="3">
    <source>
        <dbReference type="EMBL" id="RHF90172.1"/>
    </source>
</evidence>
<gene>
    <name evidence="4" type="ORF">DW018_00795</name>
    <name evidence="3" type="ORF">DW652_02475</name>
    <name evidence="2" type="ORF">DW918_02580</name>
    <name evidence="1" type="ORF">DW929_03075</name>
</gene>
<sequence length="110" mass="12763">MSAKNNDAKGRWRNVTVAFRVSPEENEEINMRAKLSGFQTKQEFIVQSLLYTKIRAVGNPLMMLSFRKYLQEIIAQLKRIEAGGEIDEEVFVPIRTMLDILDGFEERKKP</sequence>
<comment type="caution">
    <text evidence="4">The sequence shown here is derived from an EMBL/GenBank/DDBJ whole genome shotgun (WGS) entry which is preliminary data.</text>
</comment>
<dbReference type="EMBL" id="QSFO01000003">
    <property type="protein sequence ID" value="RHA56080.1"/>
    <property type="molecule type" value="Genomic_DNA"/>
</dbReference>
<dbReference type="Proteomes" id="UP000286186">
    <property type="component" value="Unassembled WGS sequence"/>
</dbReference>
<evidence type="ECO:0000313" key="2">
    <source>
        <dbReference type="EMBL" id="RHA81576.1"/>
    </source>
</evidence>
<organism evidence="4 5">
    <name type="scientific">Eubacterium ventriosum</name>
    <dbReference type="NCBI Taxonomy" id="39496"/>
    <lineage>
        <taxon>Bacteria</taxon>
        <taxon>Bacillati</taxon>
        <taxon>Bacillota</taxon>
        <taxon>Clostridia</taxon>
        <taxon>Eubacteriales</taxon>
        <taxon>Eubacteriaceae</taxon>
        <taxon>Eubacterium</taxon>
    </lineage>
</organism>
<evidence type="ECO:0000313" key="4">
    <source>
        <dbReference type="EMBL" id="RHL47991.1"/>
    </source>
</evidence>
<dbReference type="InterPro" id="IPR053842">
    <property type="entry name" value="NikA-like"/>
</dbReference>
<accession>A0A415LHP0</accession>
<dbReference type="Proteomes" id="UP000283314">
    <property type="component" value="Unassembled WGS sequence"/>
</dbReference>
<name>A0A415LHP0_9FIRM</name>
<evidence type="ECO:0000313" key="7">
    <source>
        <dbReference type="Proteomes" id="UP000285740"/>
    </source>
</evidence>
<reference evidence="5 6" key="1">
    <citation type="submission" date="2018-08" db="EMBL/GenBank/DDBJ databases">
        <title>A genome reference for cultivated species of the human gut microbiota.</title>
        <authorList>
            <person name="Zou Y."/>
            <person name="Xue W."/>
            <person name="Luo G."/>
        </authorList>
    </citation>
    <scope>NUCLEOTIDE SEQUENCE [LARGE SCALE GENOMIC DNA]</scope>
    <source>
        <strain evidence="4 5">AF37-4</strain>
        <strain evidence="3 8">AM23-22</strain>
        <strain evidence="2 7">AM42-30</strain>
        <strain evidence="1 6">AM43-2</strain>
    </source>
</reference>
<dbReference type="EMBL" id="QRHR01000002">
    <property type="protein sequence ID" value="RHF90172.1"/>
    <property type="molecule type" value="Genomic_DNA"/>
</dbReference>
<dbReference type="AlphaFoldDB" id="A0A415LHP0"/>
<dbReference type="EMBL" id="QSFV01000004">
    <property type="protein sequence ID" value="RHA81576.1"/>
    <property type="molecule type" value="Genomic_DNA"/>
</dbReference>
<evidence type="ECO:0000313" key="1">
    <source>
        <dbReference type="EMBL" id="RHA56080.1"/>
    </source>
</evidence>
<dbReference type="Pfam" id="PF21983">
    <property type="entry name" value="NikA-like"/>
    <property type="match status" value="1"/>
</dbReference>
<dbReference type="Proteomes" id="UP000285740">
    <property type="component" value="Unassembled WGS sequence"/>
</dbReference>
<evidence type="ECO:0008006" key="9">
    <source>
        <dbReference type="Google" id="ProtNLM"/>
    </source>
</evidence>